<evidence type="ECO:0000256" key="4">
    <source>
        <dbReference type="SAM" id="Phobius"/>
    </source>
</evidence>
<dbReference type="GO" id="GO:0016020">
    <property type="term" value="C:membrane"/>
    <property type="evidence" value="ECO:0007669"/>
    <property type="project" value="UniProtKB-SubCell"/>
</dbReference>
<comment type="subcellular location">
    <subcellularLocation>
        <location evidence="1">Membrane</location>
        <topology evidence="1">Multi-pass membrane protein</topology>
    </subcellularLocation>
</comment>
<protein>
    <submittedName>
        <fullName evidence="6">Chitin synthase 1-like</fullName>
    </submittedName>
</protein>
<evidence type="ECO:0000256" key="2">
    <source>
        <dbReference type="ARBA" id="ARBA00022692"/>
    </source>
</evidence>
<organism evidence="5 6">
    <name type="scientific">Lingula anatina</name>
    <name type="common">Brachiopod</name>
    <name type="synonym">Lingula unguis</name>
    <dbReference type="NCBI Taxonomy" id="7574"/>
    <lineage>
        <taxon>Eukaryota</taxon>
        <taxon>Metazoa</taxon>
        <taxon>Spiralia</taxon>
        <taxon>Lophotrochozoa</taxon>
        <taxon>Brachiopoda</taxon>
        <taxon>Linguliformea</taxon>
        <taxon>Lingulata</taxon>
        <taxon>Lingulida</taxon>
        <taxon>Linguloidea</taxon>
        <taxon>Lingulidae</taxon>
        <taxon>Lingula</taxon>
    </lineage>
</organism>
<dbReference type="RefSeq" id="XP_013391646.1">
    <property type="nucleotide sequence ID" value="XM_013536192.1"/>
</dbReference>
<dbReference type="PANTHER" id="PTHR22914:SF41">
    <property type="entry name" value="CHITIN SYNTHASE 7"/>
    <property type="match status" value="1"/>
</dbReference>
<dbReference type="InterPro" id="IPR004835">
    <property type="entry name" value="Chitin_synth"/>
</dbReference>
<dbReference type="GO" id="GO:0006031">
    <property type="term" value="P:chitin biosynthetic process"/>
    <property type="evidence" value="ECO:0007669"/>
    <property type="project" value="TreeGrafter"/>
</dbReference>
<reference evidence="6" key="1">
    <citation type="submission" date="2025-08" db="UniProtKB">
        <authorList>
            <consortium name="RefSeq"/>
        </authorList>
    </citation>
    <scope>IDENTIFICATION</scope>
    <source>
        <tissue evidence="6">Gonads</tissue>
    </source>
</reference>
<dbReference type="GeneID" id="106159789"/>
<feature type="transmembrane region" description="Helical" evidence="4">
    <location>
        <begin position="290"/>
        <end position="311"/>
    </location>
</feature>
<keyword evidence="5" id="KW-1185">Reference proteome</keyword>
<dbReference type="AlphaFoldDB" id="A0A1S3I1D9"/>
<dbReference type="PANTHER" id="PTHR22914">
    <property type="entry name" value="CHITIN SYNTHASE"/>
    <property type="match status" value="1"/>
</dbReference>
<keyword evidence="4" id="KW-1133">Transmembrane helix</keyword>
<feature type="transmembrane region" description="Helical" evidence="4">
    <location>
        <begin position="263"/>
        <end position="281"/>
    </location>
</feature>
<dbReference type="Proteomes" id="UP000085678">
    <property type="component" value="Unplaced"/>
</dbReference>
<dbReference type="GO" id="GO:0004100">
    <property type="term" value="F:chitin synthase activity"/>
    <property type="evidence" value="ECO:0007669"/>
    <property type="project" value="InterPro"/>
</dbReference>
<feature type="transmembrane region" description="Helical" evidence="4">
    <location>
        <begin position="113"/>
        <end position="131"/>
    </location>
</feature>
<gene>
    <name evidence="6" type="primary">LOC106159789</name>
</gene>
<dbReference type="OrthoDB" id="370884at2759"/>
<accession>A0A1S3I1D9</accession>
<feature type="transmembrane region" description="Helical" evidence="4">
    <location>
        <begin position="12"/>
        <end position="32"/>
    </location>
</feature>
<evidence type="ECO:0000256" key="1">
    <source>
        <dbReference type="ARBA" id="ARBA00004141"/>
    </source>
</evidence>
<keyword evidence="3 4" id="KW-0472">Membrane</keyword>
<evidence type="ECO:0000313" key="6">
    <source>
        <dbReference type="RefSeq" id="XP_013391646.1"/>
    </source>
</evidence>
<dbReference type="KEGG" id="lak:106159789"/>
<dbReference type="InParanoid" id="A0A1S3I1D9"/>
<proteinExistence type="predicted"/>
<sequence>MALGLDAQGIDVTVGVICAMTVCTGYGVLCLVTRQRCSVQIRATTFLVVFISLIFVCLAVEMAFDIHGGSFAADYQSGQNDNSTGQNINKTWRQVDQIMRNHNKTPQIGQMPVHWINILIFLSPFLFSVLLHPDHWSVILRAIPHFSLLPALQILLPIYMYCNMADQSWGTREQNRPRDVPTICPLKRPESEKIDWDTKNEEKVDMKEEVEVTCSCHVQYLKQLSDNETEFWETLRNTVIGTSTEFGLSGDEIGKDLGKLRSILLPVVMAINITWLIAAVVTKKTSGSEVFTWTCGVFVAVGIIQVLSMVACKIQSFTVRAALRTDEENARGRAIWIKR</sequence>
<keyword evidence="2 4" id="KW-0812">Transmembrane</keyword>
<dbReference type="GO" id="GO:0071944">
    <property type="term" value="C:cell periphery"/>
    <property type="evidence" value="ECO:0007669"/>
    <property type="project" value="TreeGrafter"/>
</dbReference>
<evidence type="ECO:0000313" key="5">
    <source>
        <dbReference type="Proteomes" id="UP000085678"/>
    </source>
</evidence>
<dbReference type="STRING" id="7574.A0A1S3I1D9"/>
<evidence type="ECO:0000256" key="3">
    <source>
        <dbReference type="ARBA" id="ARBA00023136"/>
    </source>
</evidence>
<name>A0A1S3I1D9_LINAN</name>
<feature type="transmembrane region" description="Helical" evidence="4">
    <location>
        <begin position="44"/>
        <end position="64"/>
    </location>
</feature>